<name>A0A3N0EED5_9ACTN</name>
<dbReference type="Gene3D" id="1.10.630.10">
    <property type="entry name" value="Cytochrome P450"/>
    <property type="match status" value="1"/>
</dbReference>
<keyword evidence="2" id="KW-0408">Iron</keyword>
<dbReference type="PANTHER" id="PTHR46696">
    <property type="entry name" value="P450, PUTATIVE (EUROFUNG)-RELATED"/>
    <property type="match status" value="1"/>
</dbReference>
<keyword evidence="2" id="KW-0479">Metal-binding</keyword>
<comment type="caution">
    <text evidence="3">The sequence shown here is derived from an EMBL/GenBank/DDBJ whole genome shotgun (WGS) entry which is preliminary data.</text>
</comment>
<reference evidence="3 4" key="1">
    <citation type="submission" date="2018-11" db="EMBL/GenBank/DDBJ databases">
        <title>The genome draft of YIM 96095.</title>
        <authorList>
            <person name="Tang S.-K."/>
            <person name="Chunyu W.-X."/>
            <person name="Feng Y.-Z."/>
        </authorList>
    </citation>
    <scope>NUCLEOTIDE SEQUENCE [LARGE SCALE GENOMIC DNA]</scope>
    <source>
        <strain evidence="3 4">YIM 96095</strain>
    </source>
</reference>
<dbReference type="GO" id="GO:0005506">
    <property type="term" value="F:iron ion binding"/>
    <property type="evidence" value="ECO:0007669"/>
    <property type="project" value="InterPro"/>
</dbReference>
<evidence type="ECO:0000313" key="3">
    <source>
        <dbReference type="EMBL" id="RNL86039.1"/>
    </source>
</evidence>
<evidence type="ECO:0000256" key="2">
    <source>
        <dbReference type="RuleBase" id="RU000461"/>
    </source>
</evidence>
<keyword evidence="4" id="KW-1185">Reference proteome</keyword>
<organism evidence="3 4">
    <name type="scientific">Halostreptopolyspora alba</name>
    <dbReference type="NCBI Taxonomy" id="2487137"/>
    <lineage>
        <taxon>Bacteria</taxon>
        <taxon>Bacillati</taxon>
        <taxon>Actinomycetota</taxon>
        <taxon>Actinomycetes</taxon>
        <taxon>Streptosporangiales</taxon>
        <taxon>Nocardiopsidaceae</taxon>
        <taxon>Halostreptopolyspora</taxon>
    </lineage>
</organism>
<dbReference type="Pfam" id="PF00067">
    <property type="entry name" value="p450"/>
    <property type="match status" value="1"/>
</dbReference>
<dbReference type="GO" id="GO:0006707">
    <property type="term" value="P:cholesterol catabolic process"/>
    <property type="evidence" value="ECO:0007669"/>
    <property type="project" value="TreeGrafter"/>
</dbReference>
<keyword evidence="2" id="KW-0503">Monooxygenase</keyword>
<dbReference type="InterPro" id="IPR036396">
    <property type="entry name" value="Cyt_P450_sf"/>
</dbReference>
<dbReference type="PANTHER" id="PTHR46696:SF4">
    <property type="entry name" value="BIOTIN BIOSYNTHESIS CYTOCHROME P450"/>
    <property type="match status" value="1"/>
</dbReference>
<dbReference type="InterPro" id="IPR017972">
    <property type="entry name" value="Cyt_P450_CS"/>
</dbReference>
<comment type="similarity">
    <text evidence="1 2">Belongs to the cytochrome P450 family.</text>
</comment>
<dbReference type="OrthoDB" id="3807506at2"/>
<dbReference type="GO" id="GO:0008395">
    <property type="term" value="F:steroid hydroxylase activity"/>
    <property type="evidence" value="ECO:0007669"/>
    <property type="project" value="TreeGrafter"/>
</dbReference>
<gene>
    <name evidence="3" type="ORF">EFW17_05740</name>
</gene>
<evidence type="ECO:0000313" key="4">
    <source>
        <dbReference type="Proteomes" id="UP000269198"/>
    </source>
</evidence>
<keyword evidence="2" id="KW-0349">Heme</keyword>
<proteinExistence type="inferred from homology"/>
<dbReference type="EMBL" id="RJMB01000004">
    <property type="protein sequence ID" value="RNL86039.1"/>
    <property type="molecule type" value="Genomic_DNA"/>
</dbReference>
<dbReference type="SUPFAM" id="SSF48264">
    <property type="entry name" value="Cytochrome P450"/>
    <property type="match status" value="1"/>
</dbReference>
<accession>A0A3N0EED5</accession>
<dbReference type="PROSITE" id="PS00086">
    <property type="entry name" value="CYTOCHROME_P450"/>
    <property type="match status" value="1"/>
</dbReference>
<dbReference type="Proteomes" id="UP000269198">
    <property type="component" value="Unassembled WGS sequence"/>
</dbReference>
<sequence length="402" mass="44288">MDFTALDAFQRDPYPHYARAREEPGLVFSPELDSWLVSRYDDAREALARPQDLSSAGALRPDVSLPAPVNAELAKGAGGGGVVLSADGEAHRRYRQPHNRGLSASSVATLRPFIAERTTRLVDGFAGDGGAELMGALARRLPGEVIGRLLGLDPTDVPAAVRGGYRATELFFRPMELDEQVGAAREVVEAQHLMDGYVRRRHAEPRADLITGFVQALAPETGELTRERRGEIVSSLQNLLLAGHLTTSALMGTMLAHLLRHREQWEELCARPELIPDAVEECARFDAPIQGFRRRVTRPTTLGGTRLTTGDTVFVSFGAANRDPARFARPDHLDIHRRPERHLGFGHGVHACPGARLARAQLSTVLEELTRRLPGAHLRTDASVRMLPTLIHRSPERLDVRW</sequence>
<dbReference type="PRINTS" id="PR00359">
    <property type="entry name" value="BP450"/>
</dbReference>
<dbReference type="RefSeq" id="WP_123200233.1">
    <property type="nucleotide sequence ID" value="NZ_RJMB01000004.1"/>
</dbReference>
<evidence type="ECO:0000256" key="1">
    <source>
        <dbReference type="ARBA" id="ARBA00010617"/>
    </source>
</evidence>
<dbReference type="GO" id="GO:0020037">
    <property type="term" value="F:heme binding"/>
    <property type="evidence" value="ECO:0007669"/>
    <property type="project" value="InterPro"/>
</dbReference>
<dbReference type="InterPro" id="IPR001128">
    <property type="entry name" value="Cyt_P450"/>
</dbReference>
<protein>
    <submittedName>
        <fullName evidence="3">Cytochrome P450</fullName>
    </submittedName>
</protein>
<dbReference type="InterPro" id="IPR002397">
    <property type="entry name" value="Cyt_P450_B"/>
</dbReference>
<dbReference type="GO" id="GO:0036199">
    <property type="term" value="F:cholest-4-en-3-one 26-monooxygenase activity"/>
    <property type="evidence" value="ECO:0007669"/>
    <property type="project" value="TreeGrafter"/>
</dbReference>
<dbReference type="AlphaFoldDB" id="A0A3N0EED5"/>
<keyword evidence="2" id="KW-0560">Oxidoreductase</keyword>